<reference evidence="8" key="1">
    <citation type="submission" date="2014-04" db="EMBL/GenBank/DDBJ databases">
        <title>Whole-Genome optical mapping and complete genome sequence of Sphingobacterium deserti sp. nov., a new spaces isolated from desert in the west of China.</title>
        <authorList>
            <person name="Teng C."/>
            <person name="Zhou Z."/>
            <person name="Li X."/>
            <person name="Chen M."/>
            <person name="Lin M."/>
            <person name="Wang L."/>
            <person name="Su S."/>
            <person name="Zhang C."/>
            <person name="Zhang W."/>
        </authorList>
    </citation>
    <scope>NUCLEOTIDE SEQUENCE [LARGE SCALE GENOMIC DNA]</scope>
    <source>
        <strain evidence="8">ACCC05744</strain>
    </source>
</reference>
<sequence>MAMVEERKHRTVLKFLGKLVLWIMLSTSFWYFEEYYKAHRLINNASSALNLFLTASILYSIGRYIMITLYKKRNEHKSVRGNFVLGINRLTAVLNTSTAIIAIMLALGIDPREFVTSLTIVAMAIAVTFREYITNMLSGLFIMFNDQLSVGDRVKIGGYQGRIVDITFSSLLIQDEEDDIVMVPNNLVFTAPMVNFSAHRSSLFYVRFELPLQTAVEVDQLEARIQKTLINHPYLTGDDDLHLKVVEIGKDYVKYKMDMHATSSSNKLHRQLENEILKEVLQFKREYDLDQ</sequence>
<comment type="caution">
    <text evidence="7">The sequence shown here is derived from an EMBL/GenBank/DDBJ whole genome shotgun (WGS) entry which is preliminary data.</text>
</comment>
<dbReference type="eggNOG" id="COG0668">
    <property type="taxonomic scope" value="Bacteria"/>
</dbReference>
<dbReference type="Gene3D" id="2.30.30.60">
    <property type="match status" value="1"/>
</dbReference>
<feature type="transmembrane region" description="Helical" evidence="5">
    <location>
        <begin position="51"/>
        <end position="70"/>
    </location>
</feature>
<feature type="transmembrane region" description="Helical" evidence="5">
    <location>
        <begin position="12"/>
        <end position="31"/>
    </location>
</feature>
<dbReference type="RefSeq" id="WP_241462459.1">
    <property type="nucleotide sequence ID" value="NZ_JJMU01000065.1"/>
</dbReference>
<feature type="transmembrane region" description="Helical" evidence="5">
    <location>
        <begin position="90"/>
        <end position="109"/>
    </location>
</feature>
<dbReference type="GO" id="GO:0008381">
    <property type="term" value="F:mechanosensitive monoatomic ion channel activity"/>
    <property type="evidence" value="ECO:0007669"/>
    <property type="project" value="UniProtKB-ARBA"/>
</dbReference>
<dbReference type="Gene3D" id="1.10.287.1260">
    <property type="match status" value="1"/>
</dbReference>
<dbReference type="InterPro" id="IPR006685">
    <property type="entry name" value="MscS_channel_2nd"/>
</dbReference>
<dbReference type="PANTHER" id="PTHR30566">
    <property type="entry name" value="YNAI-RELATED MECHANOSENSITIVE ION CHANNEL"/>
    <property type="match status" value="1"/>
</dbReference>
<accession>A0A0B8T5C4</accession>
<dbReference type="STRING" id="1229276.DI53_3498"/>
<comment type="subcellular location">
    <subcellularLocation>
        <location evidence="1">Membrane</location>
    </subcellularLocation>
</comment>
<dbReference type="GO" id="GO:0016020">
    <property type="term" value="C:membrane"/>
    <property type="evidence" value="ECO:0007669"/>
    <property type="project" value="UniProtKB-SubCell"/>
</dbReference>
<protein>
    <submittedName>
        <fullName evidence="7">MscS mechanosensitive ion channel</fullName>
    </submittedName>
</protein>
<feature type="domain" description="Mechanosensitive ion channel MscS" evidence="6">
    <location>
        <begin position="132"/>
        <end position="197"/>
    </location>
</feature>
<dbReference type="PATRIC" id="fig|1229276.3.peg.3611"/>
<keyword evidence="3 5" id="KW-1133">Transmembrane helix</keyword>
<reference evidence="7 8" key="2">
    <citation type="journal article" date="2015" name="PLoS ONE">
        <title>Whole-Genome Optical Mapping and Finished Genome Sequence of Sphingobacterium deserti sp. nov., a New Species Isolated from the Western Desert of China.</title>
        <authorList>
            <person name="Teng C."/>
            <person name="Zhou Z."/>
            <person name="Molnar I."/>
            <person name="Li X."/>
            <person name="Tang R."/>
            <person name="Chen M."/>
            <person name="Wang L."/>
            <person name="Su S."/>
            <person name="Zhang W."/>
            <person name="Lin M."/>
        </authorList>
    </citation>
    <scope>NUCLEOTIDE SEQUENCE [LARGE SCALE GENOMIC DNA]</scope>
    <source>
        <strain evidence="8">ACCC05744</strain>
    </source>
</reference>
<dbReference type="SUPFAM" id="SSF50182">
    <property type="entry name" value="Sm-like ribonucleoproteins"/>
    <property type="match status" value="1"/>
</dbReference>
<dbReference type="EMBL" id="JJMU01000065">
    <property type="protein sequence ID" value="KGE12759.1"/>
    <property type="molecule type" value="Genomic_DNA"/>
</dbReference>
<evidence type="ECO:0000313" key="7">
    <source>
        <dbReference type="EMBL" id="KGE12759.1"/>
    </source>
</evidence>
<name>A0A0B8T5C4_9SPHI</name>
<keyword evidence="8" id="KW-1185">Reference proteome</keyword>
<keyword evidence="2 5" id="KW-0812">Transmembrane</keyword>
<evidence type="ECO:0000259" key="6">
    <source>
        <dbReference type="Pfam" id="PF00924"/>
    </source>
</evidence>
<dbReference type="Pfam" id="PF00924">
    <property type="entry name" value="MS_channel_2nd"/>
    <property type="match status" value="1"/>
</dbReference>
<dbReference type="AlphaFoldDB" id="A0A0B8T5C4"/>
<keyword evidence="4 5" id="KW-0472">Membrane</keyword>
<gene>
    <name evidence="7" type="ORF">DI53_3498</name>
</gene>
<organism evidence="7 8">
    <name type="scientific">Sphingobacterium deserti</name>
    <dbReference type="NCBI Taxonomy" id="1229276"/>
    <lineage>
        <taxon>Bacteria</taxon>
        <taxon>Pseudomonadati</taxon>
        <taxon>Bacteroidota</taxon>
        <taxon>Sphingobacteriia</taxon>
        <taxon>Sphingobacteriales</taxon>
        <taxon>Sphingobacteriaceae</taxon>
        <taxon>Sphingobacterium</taxon>
    </lineage>
</organism>
<evidence type="ECO:0000256" key="3">
    <source>
        <dbReference type="ARBA" id="ARBA00022989"/>
    </source>
</evidence>
<evidence type="ECO:0000256" key="1">
    <source>
        <dbReference type="ARBA" id="ARBA00004370"/>
    </source>
</evidence>
<evidence type="ECO:0000313" key="8">
    <source>
        <dbReference type="Proteomes" id="UP000031802"/>
    </source>
</evidence>
<evidence type="ECO:0000256" key="2">
    <source>
        <dbReference type="ARBA" id="ARBA00022692"/>
    </source>
</evidence>
<dbReference type="InterPro" id="IPR023408">
    <property type="entry name" value="MscS_beta-dom_sf"/>
</dbReference>
<evidence type="ECO:0000256" key="4">
    <source>
        <dbReference type="ARBA" id="ARBA00023136"/>
    </source>
</evidence>
<proteinExistence type="predicted"/>
<dbReference type="Proteomes" id="UP000031802">
    <property type="component" value="Unassembled WGS sequence"/>
</dbReference>
<dbReference type="PANTHER" id="PTHR30566:SF5">
    <property type="entry name" value="MECHANOSENSITIVE ION CHANNEL PROTEIN 1, MITOCHONDRIAL-RELATED"/>
    <property type="match status" value="1"/>
</dbReference>
<evidence type="ECO:0000256" key="5">
    <source>
        <dbReference type="SAM" id="Phobius"/>
    </source>
</evidence>
<dbReference type="InterPro" id="IPR010920">
    <property type="entry name" value="LSM_dom_sf"/>
</dbReference>
<feature type="transmembrane region" description="Helical" evidence="5">
    <location>
        <begin position="115"/>
        <end position="133"/>
    </location>
</feature>